<dbReference type="AlphaFoldDB" id="A0AAR5QIF3"/>
<organism evidence="8 9">
    <name type="scientific">Dendroctonus ponderosae</name>
    <name type="common">Mountain pine beetle</name>
    <dbReference type="NCBI Taxonomy" id="77166"/>
    <lineage>
        <taxon>Eukaryota</taxon>
        <taxon>Metazoa</taxon>
        <taxon>Ecdysozoa</taxon>
        <taxon>Arthropoda</taxon>
        <taxon>Hexapoda</taxon>
        <taxon>Insecta</taxon>
        <taxon>Pterygota</taxon>
        <taxon>Neoptera</taxon>
        <taxon>Endopterygota</taxon>
        <taxon>Coleoptera</taxon>
        <taxon>Polyphaga</taxon>
        <taxon>Cucujiformia</taxon>
        <taxon>Curculionidae</taxon>
        <taxon>Scolytinae</taxon>
        <taxon>Dendroctonus</taxon>
    </lineage>
</organism>
<dbReference type="Pfam" id="PF05485">
    <property type="entry name" value="THAP"/>
    <property type="match status" value="1"/>
</dbReference>
<evidence type="ECO:0000259" key="6">
    <source>
        <dbReference type="PROSITE" id="PS50950"/>
    </source>
</evidence>
<sequence>MLSREYRVLVVCACFSIIESKMAYKYCMVPQCTSTTTSTPGKAFIKVPLNEKKRKLWLEAARRHCTDRSAKSNIYACEDHFDLENDMENFMEWKMMGVQKRMKKDVVPHKFACQKDRNRSSDAPVRAVVLQNSSLAINTSNSAKLEMASGKKWRESDTIKFVELYEKEECLWNFRHPVYKHRNARDKAIQNIIKEMNLPDFGVNELKNKIKNIRSTYQQEVNKIKRSKQMFVGDVMEEYKTNLAWFPIADRFLGAVINGTKNYASKGDDDESSFLQPNPSALCGLVETELSNGCVADPPEPISSYNISIDQIKEEVDIDDYNISQPLAPKKRKMSNHLVFEPLKEAKADSIEVFPKTTPIDEGQKDEWYYFTNNVACQLKTLPLERALKCQKKIVDILTEERIDYIVKQKLDASNSPNST</sequence>
<dbReference type="PANTHER" id="PTHR21505">
    <property type="entry name" value="MADF DOMAIN-CONTAINING PROTEIN-RELATED"/>
    <property type="match status" value="1"/>
</dbReference>
<dbReference type="Proteomes" id="UP000019118">
    <property type="component" value="Unassembled WGS sequence"/>
</dbReference>
<dbReference type="SMART" id="SM00980">
    <property type="entry name" value="THAP"/>
    <property type="match status" value="1"/>
</dbReference>
<evidence type="ECO:0000259" key="7">
    <source>
        <dbReference type="PROSITE" id="PS51029"/>
    </source>
</evidence>
<evidence type="ECO:0000256" key="4">
    <source>
        <dbReference type="ARBA" id="ARBA00023125"/>
    </source>
</evidence>
<evidence type="ECO:0000313" key="8">
    <source>
        <dbReference type="EnsemblMetazoa" id="XP_019773008.1"/>
    </source>
</evidence>
<accession>A0AAR5QIF3</accession>
<reference evidence="8" key="2">
    <citation type="submission" date="2024-08" db="UniProtKB">
        <authorList>
            <consortium name="EnsemblMetazoa"/>
        </authorList>
    </citation>
    <scope>IDENTIFICATION</scope>
</reference>
<evidence type="ECO:0008006" key="10">
    <source>
        <dbReference type="Google" id="ProtNLM"/>
    </source>
</evidence>
<keyword evidence="4 5" id="KW-0238">DNA-binding</keyword>
<dbReference type="PANTHER" id="PTHR21505:SF12">
    <property type="entry name" value="MADF DOMAIN-CONTAINING PROTEIN-RELATED"/>
    <property type="match status" value="1"/>
</dbReference>
<evidence type="ECO:0000256" key="3">
    <source>
        <dbReference type="ARBA" id="ARBA00022833"/>
    </source>
</evidence>
<keyword evidence="9" id="KW-1185">Reference proteome</keyword>
<evidence type="ECO:0000313" key="9">
    <source>
        <dbReference type="Proteomes" id="UP000019118"/>
    </source>
</evidence>
<keyword evidence="3" id="KW-0862">Zinc</keyword>
<reference evidence="9" key="1">
    <citation type="journal article" date="2013" name="Genome Biol.">
        <title>Draft genome of the mountain pine beetle, Dendroctonus ponderosae Hopkins, a major forest pest.</title>
        <authorList>
            <person name="Keeling C.I."/>
            <person name="Yuen M.M."/>
            <person name="Liao N.Y."/>
            <person name="Docking T.R."/>
            <person name="Chan S.K."/>
            <person name="Taylor G.A."/>
            <person name="Palmquist D.L."/>
            <person name="Jackman S.D."/>
            <person name="Nguyen A."/>
            <person name="Li M."/>
            <person name="Henderson H."/>
            <person name="Janes J.K."/>
            <person name="Zhao Y."/>
            <person name="Pandoh P."/>
            <person name="Moore R."/>
            <person name="Sperling F.A."/>
            <person name="Huber D.P."/>
            <person name="Birol I."/>
            <person name="Jones S.J."/>
            <person name="Bohlmann J."/>
        </authorList>
    </citation>
    <scope>NUCLEOTIDE SEQUENCE</scope>
</reference>
<protein>
    <recommendedName>
        <fullName evidence="10">MADF domain-containing protein</fullName>
    </recommendedName>
</protein>
<dbReference type="EnsemblMetazoa" id="XM_019917449.1">
    <property type="protein sequence ID" value="XP_019773008.1"/>
    <property type="gene ID" value="LOC109546472"/>
</dbReference>
<feature type="domain" description="THAP-type" evidence="6">
    <location>
        <begin position="22"/>
        <end position="111"/>
    </location>
</feature>
<dbReference type="PROSITE" id="PS51029">
    <property type="entry name" value="MADF"/>
    <property type="match status" value="1"/>
</dbReference>
<evidence type="ECO:0000256" key="2">
    <source>
        <dbReference type="ARBA" id="ARBA00022771"/>
    </source>
</evidence>
<feature type="domain" description="MADF" evidence="7">
    <location>
        <begin position="160"/>
        <end position="258"/>
    </location>
</feature>
<keyword evidence="1" id="KW-0479">Metal-binding</keyword>
<name>A0AAR5QIF3_DENPD</name>
<dbReference type="PROSITE" id="PS50950">
    <property type="entry name" value="ZF_THAP"/>
    <property type="match status" value="1"/>
</dbReference>
<dbReference type="InterPro" id="IPR006612">
    <property type="entry name" value="THAP_Znf"/>
</dbReference>
<dbReference type="GO" id="GO:0003677">
    <property type="term" value="F:DNA binding"/>
    <property type="evidence" value="ECO:0007669"/>
    <property type="project" value="UniProtKB-UniRule"/>
</dbReference>
<dbReference type="InterPro" id="IPR006578">
    <property type="entry name" value="MADF-dom"/>
</dbReference>
<dbReference type="SMART" id="SM00595">
    <property type="entry name" value="MADF"/>
    <property type="match status" value="1"/>
</dbReference>
<dbReference type="GO" id="GO:0008270">
    <property type="term" value="F:zinc ion binding"/>
    <property type="evidence" value="ECO:0007669"/>
    <property type="project" value="UniProtKB-KW"/>
</dbReference>
<proteinExistence type="predicted"/>
<dbReference type="RefSeq" id="XP_019773008.1">
    <property type="nucleotide sequence ID" value="XM_019917449.2"/>
</dbReference>
<evidence type="ECO:0000256" key="5">
    <source>
        <dbReference type="PROSITE-ProRule" id="PRU00309"/>
    </source>
</evidence>
<dbReference type="GeneID" id="109546472"/>
<dbReference type="Pfam" id="PF10545">
    <property type="entry name" value="MADF_DNA_bdg"/>
    <property type="match status" value="1"/>
</dbReference>
<keyword evidence="2 5" id="KW-0863">Zinc-finger</keyword>
<evidence type="ECO:0000256" key="1">
    <source>
        <dbReference type="ARBA" id="ARBA00022723"/>
    </source>
</evidence>
<dbReference type="SUPFAM" id="SSF57716">
    <property type="entry name" value="Glucocorticoid receptor-like (DNA-binding domain)"/>
    <property type="match status" value="1"/>
</dbReference>
<dbReference type="KEGG" id="dpa:109546472"/>